<dbReference type="GO" id="GO:0005886">
    <property type="term" value="C:plasma membrane"/>
    <property type="evidence" value="ECO:0007669"/>
    <property type="project" value="TreeGrafter"/>
</dbReference>
<feature type="transmembrane region" description="Helical" evidence="1">
    <location>
        <begin position="1054"/>
        <end position="1081"/>
    </location>
</feature>
<dbReference type="RefSeq" id="WP_008294333.1">
    <property type="nucleotide sequence ID" value="NZ_CM002299.1"/>
</dbReference>
<evidence type="ECO:0000313" key="3">
    <source>
        <dbReference type="Proteomes" id="UP000019205"/>
    </source>
</evidence>
<evidence type="ECO:0000313" key="2">
    <source>
        <dbReference type="EMBL" id="EAQ98854.1"/>
    </source>
</evidence>
<dbReference type="OrthoDB" id="9757940at2"/>
<dbReference type="Gene3D" id="3.30.2090.10">
    <property type="entry name" value="Multidrug efflux transporter AcrB TolC docking domain, DN and DC subdomains"/>
    <property type="match status" value="2"/>
</dbReference>
<dbReference type="AlphaFoldDB" id="A4A4Y3"/>
<reference evidence="2 3" key="2">
    <citation type="journal article" date="2009" name="PLoS ONE">
        <title>The photosynthetic apparatus and its regulation in the aerobic gammaproteobacterium Congregibacter litoralis gen. nov., sp. nov.</title>
        <authorList>
            <person name="Spring S."/>
            <person name="Lunsdorf H."/>
            <person name="Fuchs B.M."/>
            <person name="Tindall B.J."/>
        </authorList>
    </citation>
    <scope>NUCLEOTIDE SEQUENCE [LARGE SCALE GENOMIC DNA]</scope>
    <source>
        <strain evidence="2">KT71</strain>
    </source>
</reference>
<dbReference type="SUPFAM" id="SSF82693">
    <property type="entry name" value="Multidrug efflux transporter AcrB pore domain, PN1, PN2, PC1 and PC2 subdomains"/>
    <property type="match status" value="3"/>
</dbReference>
<dbReference type="SUPFAM" id="SSF82714">
    <property type="entry name" value="Multidrug efflux transporter AcrB TolC docking domain, DN and DC subdomains"/>
    <property type="match status" value="2"/>
</dbReference>
<organism evidence="2 3">
    <name type="scientific">Congregibacter litoralis KT71</name>
    <dbReference type="NCBI Taxonomy" id="314285"/>
    <lineage>
        <taxon>Bacteria</taxon>
        <taxon>Pseudomonadati</taxon>
        <taxon>Pseudomonadota</taxon>
        <taxon>Gammaproteobacteria</taxon>
        <taxon>Cellvibrionales</taxon>
        <taxon>Halieaceae</taxon>
        <taxon>Congregibacter</taxon>
    </lineage>
</organism>
<feature type="transmembrane region" description="Helical" evidence="1">
    <location>
        <begin position="918"/>
        <end position="935"/>
    </location>
</feature>
<dbReference type="SUPFAM" id="SSF82866">
    <property type="entry name" value="Multidrug efflux transporter AcrB transmembrane domain"/>
    <property type="match status" value="2"/>
</dbReference>
<feature type="transmembrane region" description="Helical" evidence="1">
    <location>
        <begin position="401"/>
        <end position="422"/>
    </location>
</feature>
<dbReference type="Gene3D" id="3.30.70.1430">
    <property type="entry name" value="Multidrug efflux transporter AcrB pore domain"/>
    <property type="match status" value="2"/>
</dbReference>
<dbReference type="Gene3D" id="3.30.70.1320">
    <property type="entry name" value="Multidrug efflux transporter AcrB pore domain like"/>
    <property type="match status" value="1"/>
</dbReference>
<dbReference type="Pfam" id="PF00873">
    <property type="entry name" value="ACR_tran"/>
    <property type="match status" value="2"/>
</dbReference>
<keyword evidence="3" id="KW-1185">Reference proteome</keyword>
<dbReference type="STRING" id="314285.KT71_09512"/>
<dbReference type="HOGENOM" id="CLU_002755_1_2_6"/>
<evidence type="ECO:0000256" key="1">
    <source>
        <dbReference type="SAM" id="Phobius"/>
    </source>
</evidence>
<keyword evidence="1" id="KW-0472">Membrane</keyword>
<dbReference type="InterPro" id="IPR027463">
    <property type="entry name" value="AcrB_DN_DC_subdom"/>
</dbReference>
<feature type="transmembrane region" description="Helical" evidence="1">
    <location>
        <begin position="1029"/>
        <end position="1048"/>
    </location>
</feature>
<dbReference type="PANTHER" id="PTHR32063:SF16">
    <property type="entry name" value="CATION EFFLUX SYSTEM (ACRB_ACRD_ACRF FAMILY)"/>
    <property type="match status" value="1"/>
</dbReference>
<dbReference type="Proteomes" id="UP000019205">
    <property type="component" value="Chromosome"/>
</dbReference>
<dbReference type="Gene3D" id="1.20.1640.10">
    <property type="entry name" value="Multidrug efflux transporter AcrB transmembrane domain"/>
    <property type="match status" value="2"/>
</dbReference>
<keyword evidence="1" id="KW-1133">Transmembrane helix</keyword>
<accession>A4A4Y3</accession>
<dbReference type="PANTHER" id="PTHR32063">
    <property type="match status" value="1"/>
</dbReference>
<feature type="transmembrane region" description="Helical" evidence="1">
    <location>
        <begin position="372"/>
        <end position="395"/>
    </location>
</feature>
<name>A4A4Y3_9GAMM</name>
<feature type="transmembrane region" description="Helical" evidence="1">
    <location>
        <begin position="536"/>
        <end position="556"/>
    </location>
</feature>
<feature type="transmembrane region" description="Helical" evidence="1">
    <location>
        <begin position="346"/>
        <end position="365"/>
    </location>
</feature>
<dbReference type="GO" id="GO:0042910">
    <property type="term" value="F:xenobiotic transmembrane transporter activity"/>
    <property type="evidence" value="ECO:0007669"/>
    <property type="project" value="TreeGrafter"/>
</dbReference>
<protein>
    <submittedName>
        <fullName evidence="2">Cation/multidrug efflux pump</fullName>
    </submittedName>
</protein>
<dbReference type="EMBL" id="AAOA02000003">
    <property type="protein sequence ID" value="EAQ98854.1"/>
    <property type="molecule type" value="Genomic_DNA"/>
</dbReference>
<feature type="transmembrane region" description="Helical" evidence="1">
    <location>
        <begin position="443"/>
        <end position="463"/>
    </location>
</feature>
<reference evidence="2 3" key="1">
    <citation type="journal article" date="2007" name="Proc. Natl. Acad. Sci. U.S.A.">
        <title>Characterization of a marine gammaproteobacterium capable of aerobic anoxygenic photosynthesis.</title>
        <authorList>
            <person name="Fuchs B.M."/>
            <person name="Spring S."/>
            <person name="Teeling H."/>
            <person name="Quast C."/>
            <person name="Wulf J."/>
            <person name="Schattenhofer M."/>
            <person name="Yan S."/>
            <person name="Ferriera S."/>
            <person name="Johnson J."/>
            <person name="Glockner F.O."/>
            <person name="Amann R."/>
        </authorList>
    </citation>
    <scope>NUCLEOTIDE SEQUENCE [LARGE SCALE GENOMIC DNA]</scope>
    <source>
        <strain evidence="2">KT71</strain>
    </source>
</reference>
<feature type="transmembrane region" description="Helical" evidence="1">
    <location>
        <begin position="942"/>
        <end position="963"/>
    </location>
</feature>
<feature type="transmembrane region" description="Helical" evidence="1">
    <location>
        <begin position="483"/>
        <end position="502"/>
    </location>
</feature>
<keyword evidence="1" id="KW-0812">Transmembrane</keyword>
<dbReference type="eggNOG" id="COG0841">
    <property type="taxonomic scope" value="Bacteria"/>
</dbReference>
<gene>
    <name evidence="2" type="ORF">KT71_09512</name>
</gene>
<proteinExistence type="predicted"/>
<comment type="caution">
    <text evidence="2">The sequence shown here is derived from an EMBL/GenBank/DDBJ whole genome shotgun (WGS) entry which is preliminary data.</text>
</comment>
<dbReference type="InterPro" id="IPR001036">
    <property type="entry name" value="Acrflvin-R"/>
</dbReference>
<feature type="transmembrane region" description="Helical" evidence="1">
    <location>
        <begin position="983"/>
        <end position="1008"/>
    </location>
</feature>
<sequence>MFDRIMATTLRGSLPAALFLLGLFAGVMALTFTPREEEPQIVVPMIDVLVSAPGLSARQTERQVTIPLEKLLAQIPGVEHLYSSTDAGKTAVTLRFFVGEDREDSLLNSYNKLYANQDQIPAVVTEWLLKPVEVDDVPILVLGLWSEDEALYSDFELRRMADEISTAIQAIPQTSEVNVIGGRLRTLRILLDPESLAARHTTAADIVSALQISNVLQQAGTWTIGNTAIALEAGDVLRAPSELAQMVVNVIDGAPVYLQDVATIIDGPAEPDSYTWLDFSGLDSDNNQYPMVAISVAKQRGANAVTLANDTLDLIEELREDLLPREVDVAVLRDYGETADAKVNNLASSLGFAIVTVVVFIALFLGWRPALIVGLAVPVCYGITLALDMLMGYTINRVTLFALILSLGLLVDDPITGVDNIARYMKRQQMSLTERVVAAMHEIRTPLILSTLTIVLAFLPLAAITGMMGPYMAPMAFNVPVSVISSTLVAFLVTPWLASWLLKEPVNEPSGAPDKVTAYARLVSPFLDTRAHAHRLLWVVGFLFVFAALLPALRWVPLKLLPFDSKNEVQVLIDMPESASLERTAAHTRRVADEVLRLPEVDLVAAFIGEPSPIDFNGMVRRYYQRRGPHLAELRLVLKEKLDRKHQSHAVVLRLRELLGPLQTAGVNIKVVEVPPGPPVLSTLVGEIYGESLTPYASQQEAATVLMERLSREAHVVEIDASLEGPQARLRFTTDQKKAALSGVSTSDIAQTLTMANDGYVAGYLQQPQELKPLPIELRLAQEQRASRVDLERLQVRGRAGVVKTQSPQGLDLAPQPLVAMGELGEFVSGHADTPIFRKNLRPVVYVTAELNGRTPGAVIADLVADYQEPRSAAVRPWQSRTFFTNGGGDGWALPEGTSVVWAGEGELQITLDVFRDMGLGYLFALLAIFVVLRIQTSSTALSLIIMLAIPLTIIGIMPGFWLMNHLGERVIAGAPEPVLFTATAMIGMIALAGIVVRNSLILVEFITQARNEGMPIREALLQAGSVRMRPVLLTAGTTMLGNLVITLDPVFNGLALAIIFGIVASTLFTLIVVPVVYLLVFEGTETAVTADPREDSP</sequence>
<dbReference type="PRINTS" id="PR00702">
    <property type="entry name" value="ACRIFLAVINRP"/>
</dbReference>
<dbReference type="Gene3D" id="3.30.70.1440">
    <property type="entry name" value="Multidrug efflux transporter AcrB pore domain"/>
    <property type="match status" value="1"/>
</dbReference>